<reference evidence="1" key="1">
    <citation type="submission" date="2014-09" db="EMBL/GenBank/DDBJ databases">
        <authorList>
            <person name="Magalhaes I.L.F."/>
            <person name="Oliveira U."/>
            <person name="Santos F.R."/>
            <person name="Vidigal T.H.D.A."/>
            <person name="Brescovit A.D."/>
            <person name="Santos A.J."/>
        </authorList>
    </citation>
    <scope>NUCLEOTIDE SEQUENCE</scope>
    <source>
        <tissue evidence="1">Shoot tissue taken approximately 20 cm above the soil surface</tissue>
    </source>
</reference>
<dbReference type="AlphaFoldDB" id="A0A0A9HS14"/>
<sequence length="49" mass="5559">MGSNQIGSKKRLGCHFMAYESNIGVYLMFISLETKCNFLYHVVRSGTVQ</sequence>
<protein>
    <submittedName>
        <fullName evidence="1">Uncharacterized protein</fullName>
    </submittedName>
</protein>
<name>A0A0A9HS14_ARUDO</name>
<organism evidence="1">
    <name type="scientific">Arundo donax</name>
    <name type="common">Giant reed</name>
    <name type="synonym">Donax arundinaceus</name>
    <dbReference type="NCBI Taxonomy" id="35708"/>
    <lineage>
        <taxon>Eukaryota</taxon>
        <taxon>Viridiplantae</taxon>
        <taxon>Streptophyta</taxon>
        <taxon>Embryophyta</taxon>
        <taxon>Tracheophyta</taxon>
        <taxon>Spermatophyta</taxon>
        <taxon>Magnoliopsida</taxon>
        <taxon>Liliopsida</taxon>
        <taxon>Poales</taxon>
        <taxon>Poaceae</taxon>
        <taxon>PACMAD clade</taxon>
        <taxon>Arundinoideae</taxon>
        <taxon>Arundineae</taxon>
        <taxon>Arundo</taxon>
    </lineage>
</organism>
<reference evidence="1" key="2">
    <citation type="journal article" date="2015" name="Data Brief">
        <title>Shoot transcriptome of the giant reed, Arundo donax.</title>
        <authorList>
            <person name="Barrero R.A."/>
            <person name="Guerrero F.D."/>
            <person name="Moolhuijzen P."/>
            <person name="Goolsby J.A."/>
            <person name="Tidwell J."/>
            <person name="Bellgard S.E."/>
            <person name="Bellgard M.I."/>
        </authorList>
    </citation>
    <scope>NUCLEOTIDE SEQUENCE</scope>
    <source>
        <tissue evidence="1">Shoot tissue taken approximately 20 cm above the soil surface</tissue>
    </source>
</reference>
<proteinExistence type="predicted"/>
<accession>A0A0A9HS14</accession>
<evidence type="ECO:0000313" key="1">
    <source>
        <dbReference type="EMBL" id="JAE38589.1"/>
    </source>
</evidence>
<dbReference type="EMBL" id="GBRH01159307">
    <property type="protein sequence ID" value="JAE38589.1"/>
    <property type="molecule type" value="Transcribed_RNA"/>
</dbReference>